<dbReference type="SMART" id="SM00055">
    <property type="entry name" value="FCH"/>
    <property type="match status" value="1"/>
</dbReference>
<dbReference type="PROSITE" id="PS50002">
    <property type="entry name" value="SH3"/>
    <property type="match status" value="1"/>
</dbReference>
<reference evidence="18" key="1">
    <citation type="submission" date="2021-12" db="EMBL/GenBank/DDBJ databases">
        <authorList>
            <person name="King R."/>
        </authorList>
    </citation>
    <scope>NUCLEOTIDE SEQUENCE</scope>
</reference>
<accession>A0A9P0BC89</accession>
<feature type="coiled-coil region" evidence="14">
    <location>
        <begin position="185"/>
        <end position="212"/>
    </location>
</feature>
<evidence type="ECO:0000256" key="5">
    <source>
        <dbReference type="ARBA" id="ARBA00022475"/>
    </source>
</evidence>
<dbReference type="InterPro" id="IPR031160">
    <property type="entry name" value="F_BAR_dom"/>
</dbReference>
<dbReference type="SUPFAM" id="SSF103657">
    <property type="entry name" value="BAR/IMD domain-like"/>
    <property type="match status" value="1"/>
</dbReference>
<dbReference type="GO" id="GO:0005768">
    <property type="term" value="C:endosome"/>
    <property type="evidence" value="ECO:0007669"/>
    <property type="project" value="TreeGrafter"/>
</dbReference>
<dbReference type="EMBL" id="OV121138">
    <property type="protein sequence ID" value="CAH0560013.1"/>
    <property type="molecule type" value="Genomic_DNA"/>
</dbReference>
<dbReference type="Pfam" id="PF14604">
    <property type="entry name" value="SH3_9"/>
    <property type="match status" value="1"/>
</dbReference>
<feature type="compositionally biased region" description="Low complexity" evidence="15">
    <location>
        <begin position="383"/>
        <end position="401"/>
    </location>
</feature>
<evidence type="ECO:0000256" key="1">
    <source>
        <dbReference type="ARBA" id="ARBA00004184"/>
    </source>
</evidence>
<keyword evidence="19" id="KW-1185">Reference proteome</keyword>
<feature type="domain" description="SH3" evidence="16">
    <location>
        <begin position="419"/>
        <end position="477"/>
    </location>
</feature>
<dbReference type="CDD" id="cd07655">
    <property type="entry name" value="F-BAR_PACSIN"/>
    <property type="match status" value="1"/>
</dbReference>
<dbReference type="Pfam" id="PF00611">
    <property type="entry name" value="FCH"/>
    <property type="match status" value="1"/>
</dbReference>
<dbReference type="GO" id="GO:0097320">
    <property type="term" value="P:plasma membrane tubulation"/>
    <property type="evidence" value="ECO:0007669"/>
    <property type="project" value="TreeGrafter"/>
</dbReference>
<comment type="subunit">
    <text evidence="11">Homodimer. May form heterooligomers with other PACSINs. Interacts (via SH3 domain) with DNM1, SYNJ1 and WASL. Interacts with TRPV4.</text>
</comment>
<feature type="compositionally biased region" description="Basic and acidic residues" evidence="15">
    <location>
        <begin position="363"/>
        <end position="377"/>
    </location>
</feature>
<dbReference type="PRINTS" id="PR00452">
    <property type="entry name" value="SH3DOMAIN"/>
</dbReference>
<evidence type="ECO:0000256" key="6">
    <source>
        <dbReference type="ARBA" id="ARBA00022490"/>
    </source>
</evidence>
<evidence type="ECO:0000256" key="13">
    <source>
        <dbReference type="PROSITE-ProRule" id="PRU01077"/>
    </source>
</evidence>
<evidence type="ECO:0000256" key="11">
    <source>
        <dbReference type="ARBA" id="ARBA00064966"/>
    </source>
</evidence>
<protein>
    <recommendedName>
        <fullName evidence="20">Protein kinase C and casein kinase substrate in neurons protein 1</fullName>
    </recommendedName>
</protein>
<keyword evidence="6" id="KW-0963">Cytoplasm</keyword>
<dbReference type="SMART" id="SM00326">
    <property type="entry name" value="SH3"/>
    <property type="match status" value="1"/>
</dbReference>
<evidence type="ECO:0000256" key="7">
    <source>
        <dbReference type="ARBA" id="ARBA00022553"/>
    </source>
</evidence>
<dbReference type="PROSITE" id="PS51741">
    <property type="entry name" value="F_BAR"/>
    <property type="match status" value="1"/>
</dbReference>
<evidence type="ECO:0000259" key="16">
    <source>
        <dbReference type="PROSITE" id="PS50002"/>
    </source>
</evidence>
<evidence type="ECO:0000256" key="10">
    <source>
        <dbReference type="ARBA" id="ARBA00055545"/>
    </source>
</evidence>
<evidence type="ECO:0000256" key="12">
    <source>
        <dbReference type="PROSITE-ProRule" id="PRU00192"/>
    </source>
</evidence>
<dbReference type="CDD" id="cd11843">
    <property type="entry name" value="SH3_PACSIN"/>
    <property type="match status" value="1"/>
</dbReference>
<keyword evidence="8 13" id="KW-0175">Coiled coil</keyword>
<feature type="compositionally biased region" description="Acidic residues" evidence="15">
    <location>
        <begin position="402"/>
        <end position="413"/>
    </location>
</feature>
<gene>
    <name evidence="18" type="ORF">MELIAE_LOCUS9859</name>
</gene>
<organism evidence="18 19">
    <name type="scientific">Brassicogethes aeneus</name>
    <name type="common">Rape pollen beetle</name>
    <name type="synonym">Meligethes aeneus</name>
    <dbReference type="NCBI Taxonomy" id="1431903"/>
    <lineage>
        <taxon>Eukaryota</taxon>
        <taxon>Metazoa</taxon>
        <taxon>Ecdysozoa</taxon>
        <taxon>Arthropoda</taxon>
        <taxon>Hexapoda</taxon>
        <taxon>Insecta</taxon>
        <taxon>Pterygota</taxon>
        <taxon>Neoptera</taxon>
        <taxon>Endopterygota</taxon>
        <taxon>Coleoptera</taxon>
        <taxon>Polyphaga</taxon>
        <taxon>Cucujiformia</taxon>
        <taxon>Nitidulidae</taxon>
        <taxon>Meligethinae</taxon>
        <taxon>Brassicogethes</taxon>
    </lineage>
</organism>
<dbReference type="GO" id="GO:0007010">
    <property type="term" value="P:cytoskeleton organization"/>
    <property type="evidence" value="ECO:0007669"/>
    <property type="project" value="TreeGrafter"/>
</dbReference>
<feature type="domain" description="F-BAR" evidence="17">
    <location>
        <begin position="11"/>
        <end position="280"/>
    </location>
</feature>
<keyword evidence="9" id="KW-0472">Membrane</keyword>
<comment type="subcellular location">
    <subcellularLocation>
        <location evidence="2">Cell membrane</location>
    </subcellularLocation>
    <subcellularLocation>
        <location evidence="3">Cytoplasm</location>
    </subcellularLocation>
    <subcellularLocation>
        <location evidence="1">Endomembrane system</location>
        <topology evidence="1">Peripheral membrane protein</topology>
    </subcellularLocation>
</comment>
<evidence type="ECO:0000256" key="15">
    <source>
        <dbReference type="SAM" id="MobiDB-lite"/>
    </source>
</evidence>
<dbReference type="InterPro" id="IPR001060">
    <property type="entry name" value="FCH_dom"/>
</dbReference>
<proteinExistence type="predicted"/>
<dbReference type="Proteomes" id="UP001154078">
    <property type="component" value="Chromosome 7"/>
</dbReference>
<dbReference type="SUPFAM" id="SSF50044">
    <property type="entry name" value="SH3-domain"/>
    <property type="match status" value="1"/>
</dbReference>
<sequence length="477" mass="55186">MSHHSDDNMLIATSESFWEPGNYKKTTKRIEDGYRLCAELISLVAERAEIEKNYAKSLKAWSKKWNDLIEKGPEYGTTEAAWKGVLGEADRRCDLHNKVRDCLTNDVLNKIKAWQKETYHKSMMNIKEKKDMDDNFRKAQKPWSKLLQKVEKAKNEYHTACKTEKSAANQERNASGDTSISTDQVKKMQDRVIKTKEDVQKCKEKYEAALQEINQYNPKYMEDMTVVFDKCQEMEQQRLNFIKNILFDIHKYLNISQDPLLNQIYEELYHTINNADYEKDLKWWSNNYGVNMAMNWPQFEEYTEEFRDIHRGKVKETAPSGGIMLINQRPVSEDLHDFSVNKSVKTKSAAAKPVTASPPAHAPETRPPAERTEKKVESPVNRNSTITNGSSQNSQNNQEQNPFDEEDWEESETLVDNGEAGVPVKALYDYDGAESDELTFKTGDVFEKLEDEDEQGWCKGRFKGRVGLYPANYVETI</sequence>
<dbReference type="Gene3D" id="2.30.30.40">
    <property type="entry name" value="SH3 Domains"/>
    <property type="match status" value="1"/>
</dbReference>
<evidence type="ECO:0000313" key="18">
    <source>
        <dbReference type="EMBL" id="CAH0560013.1"/>
    </source>
</evidence>
<evidence type="ECO:0000256" key="9">
    <source>
        <dbReference type="ARBA" id="ARBA00023136"/>
    </source>
</evidence>
<dbReference type="PANTHER" id="PTHR23065:SF11">
    <property type="entry name" value="SYNDAPIN, ISOFORM C"/>
    <property type="match status" value="1"/>
</dbReference>
<dbReference type="FunFam" id="2.30.30.40:FF:000014">
    <property type="entry name" value="Kinase C and casein kinase substrate in neurons protein"/>
    <property type="match status" value="1"/>
</dbReference>
<dbReference type="GO" id="GO:0005543">
    <property type="term" value="F:phospholipid binding"/>
    <property type="evidence" value="ECO:0007669"/>
    <property type="project" value="TreeGrafter"/>
</dbReference>
<dbReference type="GO" id="GO:0005886">
    <property type="term" value="C:plasma membrane"/>
    <property type="evidence" value="ECO:0007669"/>
    <property type="project" value="UniProtKB-SubCell"/>
</dbReference>
<evidence type="ECO:0000313" key="19">
    <source>
        <dbReference type="Proteomes" id="UP001154078"/>
    </source>
</evidence>
<evidence type="ECO:0000256" key="2">
    <source>
        <dbReference type="ARBA" id="ARBA00004236"/>
    </source>
</evidence>
<evidence type="ECO:0000256" key="4">
    <source>
        <dbReference type="ARBA" id="ARBA00022443"/>
    </source>
</evidence>
<keyword evidence="5" id="KW-1003">Cell membrane</keyword>
<evidence type="ECO:0000256" key="3">
    <source>
        <dbReference type="ARBA" id="ARBA00004496"/>
    </source>
</evidence>
<dbReference type="AlphaFoldDB" id="A0A9P0BC89"/>
<dbReference type="GO" id="GO:0030100">
    <property type="term" value="P:regulation of endocytosis"/>
    <property type="evidence" value="ECO:0007669"/>
    <property type="project" value="TreeGrafter"/>
</dbReference>
<feature type="region of interest" description="Disordered" evidence="15">
    <location>
        <begin position="163"/>
        <end position="183"/>
    </location>
</feature>
<comment type="function">
    <text evidence="10">Plays a role in endocytosis and regulates internalization of plasma membrane proteins. Overexpression impairs internalization of SLC2A1/GLUT1 and TRPV4 and increases the levels of SLC2A1/GLUT1 and TRPV4 at the cell membrane. Inhibits the TRPV4 calcium channel activity.</text>
</comment>
<dbReference type="InterPro" id="IPR001452">
    <property type="entry name" value="SH3_domain"/>
</dbReference>
<dbReference type="OrthoDB" id="10255128at2759"/>
<keyword evidence="4 12" id="KW-0728">SH3 domain</keyword>
<dbReference type="PANTHER" id="PTHR23065">
    <property type="entry name" value="PROLINE-SERINE-THREONINE PHOSPHATASE INTERACTING PROTEIN 1"/>
    <property type="match status" value="1"/>
</dbReference>
<dbReference type="InterPro" id="IPR036028">
    <property type="entry name" value="SH3-like_dom_sf"/>
</dbReference>
<evidence type="ECO:0000256" key="14">
    <source>
        <dbReference type="SAM" id="Coils"/>
    </source>
</evidence>
<evidence type="ECO:0008006" key="20">
    <source>
        <dbReference type="Google" id="ProtNLM"/>
    </source>
</evidence>
<evidence type="ECO:0000259" key="17">
    <source>
        <dbReference type="PROSITE" id="PS51741"/>
    </source>
</evidence>
<dbReference type="FunFam" id="1.20.1270.60:FF:000009">
    <property type="entry name" value="Protein kinase C and casein kinase substrate in neurons 2"/>
    <property type="match status" value="1"/>
</dbReference>
<feature type="compositionally biased region" description="Polar residues" evidence="15">
    <location>
        <begin position="166"/>
        <end position="183"/>
    </location>
</feature>
<feature type="region of interest" description="Disordered" evidence="15">
    <location>
        <begin position="343"/>
        <end position="420"/>
    </location>
</feature>
<evidence type="ECO:0000256" key="8">
    <source>
        <dbReference type="ARBA" id="ARBA00023054"/>
    </source>
</evidence>
<keyword evidence="7" id="KW-0597">Phosphoprotein</keyword>
<name>A0A9P0BC89_BRAAE</name>
<dbReference type="InterPro" id="IPR027267">
    <property type="entry name" value="AH/BAR_dom_sf"/>
</dbReference>
<dbReference type="Gene3D" id="1.20.1270.60">
    <property type="entry name" value="Arfaptin homology (AH) domain/BAR domain"/>
    <property type="match status" value="1"/>
</dbReference>